<gene>
    <name evidence="5" type="ORF">GSONMT00060410001</name>
</gene>
<sequence length="116" mass="12928">MGLPCEWTSLLPQSAHQHHILEIHNLSIGQSEFELKPGKGTEIAIFKVSAVSKGTIQYENGSWLVNVGHSVDFEIESHIDLGINPKLCKYIFLSIVFVVFNVHSHSHSPQELKGIL</sequence>
<dbReference type="GO" id="GO:0034372">
    <property type="term" value="P:very-low-density lipoprotein particle remodeling"/>
    <property type="evidence" value="ECO:0007669"/>
    <property type="project" value="TreeGrafter"/>
</dbReference>
<reference evidence="5" key="1">
    <citation type="journal article" date="2014" name="Nat. Commun.">
        <title>The rainbow trout genome provides novel insights into evolution after whole-genome duplication in vertebrates.</title>
        <authorList>
            <person name="Berthelot C."/>
            <person name="Brunet F."/>
            <person name="Chalopin D."/>
            <person name="Juanchich A."/>
            <person name="Bernard M."/>
            <person name="Noel B."/>
            <person name="Bento P."/>
            <person name="Da Silva C."/>
            <person name="Labadie K."/>
            <person name="Alberti A."/>
            <person name="Aury J.M."/>
            <person name="Louis A."/>
            <person name="Dehais P."/>
            <person name="Bardou P."/>
            <person name="Montfort J."/>
            <person name="Klopp C."/>
            <person name="Cabau C."/>
            <person name="Gaspin C."/>
            <person name="Thorgaard G.H."/>
            <person name="Boussaha M."/>
            <person name="Quillet E."/>
            <person name="Guyomard R."/>
            <person name="Galiana D."/>
            <person name="Bobe J."/>
            <person name="Volff J.N."/>
            <person name="Genet C."/>
            <person name="Wincker P."/>
            <person name="Jaillon O."/>
            <person name="Roest Crollius H."/>
            <person name="Guiguen Y."/>
        </authorList>
    </citation>
    <scope>NUCLEOTIDE SEQUENCE [LARGE SCALE GENOMIC DNA]</scope>
</reference>
<dbReference type="GO" id="GO:0034364">
    <property type="term" value="C:high-density lipoprotein particle"/>
    <property type="evidence" value="ECO:0007669"/>
    <property type="project" value="InterPro"/>
</dbReference>
<dbReference type="GO" id="GO:0070328">
    <property type="term" value="P:triglyceride homeostasis"/>
    <property type="evidence" value="ECO:0007669"/>
    <property type="project" value="TreeGrafter"/>
</dbReference>
<dbReference type="PANTHER" id="PTHR47616">
    <property type="entry name" value="CHOLESTERYL ESTER TRANSFER PROTEIN"/>
    <property type="match status" value="1"/>
</dbReference>
<accession>A0A060X889</accession>
<evidence type="ECO:0000256" key="2">
    <source>
        <dbReference type="ARBA" id="ARBA00007292"/>
    </source>
</evidence>
<dbReference type="GO" id="GO:0043691">
    <property type="term" value="P:reverse cholesterol transport"/>
    <property type="evidence" value="ECO:0007669"/>
    <property type="project" value="InterPro"/>
</dbReference>
<organism evidence="5 6">
    <name type="scientific">Oncorhynchus mykiss</name>
    <name type="common">Rainbow trout</name>
    <name type="synonym">Salmo gairdneri</name>
    <dbReference type="NCBI Taxonomy" id="8022"/>
    <lineage>
        <taxon>Eukaryota</taxon>
        <taxon>Metazoa</taxon>
        <taxon>Chordata</taxon>
        <taxon>Craniata</taxon>
        <taxon>Vertebrata</taxon>
        <taxon>Euteleostomi</taxon>
        <taxon>Actinopterygii</taxon>
        <taxon>Neopterygii</taxon>
        <taxon>Teleostei</taxon>
        <taxon>Protacanthopterygii</taxon>
        <taxon>Salmoniformes</taxon>
        <taxon>Salmonidae</taxon>
        <taxon>Salmoninae</taxon>
        <taxon>Oncorhynchus</taxon>
    </lineage>
</organism>
<evidence type="ECO:0000256" key="4">
    <source>
        <dbReference type="ARBA" id="ARBA00023180"/>
    </source>
</evidence>
<dbReference type="GO" id="GO:0120020">
    <property type="term" value="F:cholesterol transfer activity"/>
    <property type="evidence" value="ECO:0007669"/>
    <property type="project" value="InterPro"/>
</dbReference>
<dbReference type="GO" id="GO:0006641">
    <property type="term" value="P:triglyceride metabolic process"/>
    <property type="evidence" value="ECO:0007669"/>
    <property type="project" value="TreeGrafter"/>
</dbReference>
<comment type="similarity">
    <text evidence="2">Belongs to the BPI/LBP/Plunc superfamily. BPI/LBP family.</text>
</comment>
<reference evidence="5" key="2">
    <citation type="submission" date="2014-03" db="EMBL/GenBank/DDBJ databases">
        <authorList>
            <person name="Genoscope - CEA"/>
        </authorList>
    </citation>
    <scope>NUCLEOTIDE SEQUENCE</scope>
</reference>
<dbReference type="GO" id="GO:0008203">
    <property type="term" value="P:cholesterol metabolic process"/>
    <property type="evidence" value="ECO:0007669"/>
    <property type="project" value="TreeGrafter"/>
</dbReference>
<dbReference type="GO" id="GO:0015485">
    <property type="term" value="F:cholesterol binding"/>
    <property type="evidence" value="ECO:0007669"/>
    <property type="project" value="TreeGrafter"/>
</dbReference>
<dbReference type="STRING" id="8022.A0A060X889"/>
<dbReference type="GO" id="GO:0042632">
    <property type="term" value="P:cholesterol homeostasis"/>
    <property type="evidence" value="ECO:0007669"/>
    <property type="project" value="TreeGrafter"/>
</dbReference>
<keyword evidence="4" id="KW-0325">Glycoprotein</keyword>
<comment type="subcellular location">
    <subcellularLocation>
        <location evidence="1">Secreted</location>
    </subcellularLocation>
</comment>
<dbReference type="Gene3D" id="3.15.10.10">
    <property type="entry name" value="Bactericidal permeability-increasing protein, domain 1"/>
    <property type="match status" value="1"/>
</dbReference>
<dbReference type="EMBL" id="FR905085">
    <property type="protein sequence ID" value="CDQ75823.1"/>
    <property type="molecule type" value="Genomic_DNA"/>
</dbReference>
<dbReference type="GO" id="GO:0034197">
    <property type="term" value="P:triglyceride transport"/>
    <property type="evidence" value="ECO:0007669"/>
    <property type="project" value="TreeGrafter"/>
</dbReference>
<evidence type="ECO:0000256" key="3">
    <source>
        <dbReference type="ARBA" id="ARBA00022525"/>
    </source>
</evidence>
<dbReference type="GO" id="GO:0034375">
    <property type="term" value="P:high-density lipoprotein particle remodeling"/>
    <property type="evidence" value="ECO:0007669"/>
    <property type="project" value="TreeGrafter"/>
</dbReference>
<protein>
    <submittedName>
        <fullName evidence="5">Uncharacterized protein</fullName>
    </submittedName>
</protein>
<dbReference type="GO" id="GO:0046470">
    <property type="term" value="P:phosphatidylcholine metabolic process"/>
    <property type="evidence" value="ECO:0007669"/>
    <property type="project" value="TreeGrafter"/>
</dbReference>
<dbReference type="Proteomes" id="UP000193380">
    <property type="component" value="Unassembled WGS sequence"/>
</dbReference>
<proteinExistence type="inferred from homology"/>
<dbReference type="GO" id="GO:0005548">
    <property type="term" value="F:phospholipid transporter activity"/>
    <property type="evidence" value="ECO:0007669"/>
    <property type="project" value="TreeGrafter"/>
</dbReference>
<dbReference type="GO" id="GO:0017129">
    <property type="term" value="F:triglyceride binding"/>
    <property type="evidence" value="ECO:0007669"/>
    <property type="project" value="TreeGrafter"/>
</dbReference>
<evidence type="ECO:0000313" key="6">
    <source>
        <dbReference type="Proteomes" id="UP000193380"/>
    </source>
</evidence>
<dbReference type="PANTHER" id="PTHR47616:SF1">
    <property type="entry name" value="CHOLESTERYL ESTER TRANSFER PROTEIN"/>
    <property type="match status" value="1"/>
</dbReference>
<dbReference type="GO" id="GO:0055091">
    <property type="term" value="P:phospholipid homeostasis"/>
    <property type="evidence" value="ECO:0007669"/>
    <property type="project" value="TreeGrafter"/>
</dbReference>
<evidence type="ECO:0000313" key="5">
    <source>
        <dbReference type="EMBL" id="CDQ75823.1"/>
    </source>
</evidence>
<evidence type="ECO:0000256" key="1">
    <source>
        <dbReference type="ARBA" id="ARBA00004613"/>
    </source>
</evidence>
<dbReference type="PaxDb" id="8022-A0A060X889"/>
<dbReference type="AlphaFoldDB" id="A0A060X889"/>
<keyword evidence="3" id="KW-0964">Secreted</keyword>
<dbReference type="InterPro" id="IPR017130">
    <property type="entry name" value="Cholesteryl_ester_transfer"/>
</dbReference>
<dbReference type="GO" id="GO:0031210">
    <property type="term" value="F:phosphatidylcholine binding"/>
    <property type="evidence" value="ECO:0007669"/>
    <property type="project" value="TreeGrafter"/>
</dbReference>
<name>A0A060X889_ONCMY</name>
<dbReference type="GO" id="GO:0034374">
    <property type="term" value="P:low-density lipoprotein particle remodeling"/>
    <property type="evidence" value="ECO:0007669"/>
    <property type="project" value="TreeGrafter"/>
</dbReference>